<feature type="transmembrane region" description="Helical" evidence="1">
    <location>
        <begin position="26"/>
        <end position="48"/>
    </location>
</feature>
<dbReference type="Proteomes" id="UP000007813">
    <property type="component" value="Unassembled WGS sequence"/>
</dbReference>
<protein>
    <submittedName>
        <fullName evidence="2">Uncharacterized protein</fullName>
    </submittedName>
</protein>
<reference evidence="2 3" key="1">
    <citation type="journal article" date="2012" name="J. Bacteriol.">
        <title>Draft Genome Sequence of the Extremely Halophilic Archaeon Halogranum salarium B-1T.</title>
        <authorList>
            <person name="Kim K.K."/>
            <person name="Lee K.C."/>
            <person name="Lee J.S."/>
        </authorList>
    </citation>
    <scope>NUCLEOTIDE SEQUENCE [LARGE SCALE GENOMIC DNA]</scope>
    <source>
        <strain evidence="2 3">B-1</strain>
    </source>
</reference>
<proteinExistence type="predicted"/>
<feature type="transmembrane region" description="Helical" evidence="1">
    <location>
        <begin position="69"/>
        <end position="91"/>
    </location>
</feature>
<dbReference type="InterPro" id="IPR046739">
    <property type="entry name" value="DUF6789"/>
</dbReference>
<dbReference type="EMBL" id="ALJD01000003">
    <property type="protein sequence ID" value="EJN60855.1"/>
    <property type="molecule type" value="Genomic_DNA"/>
</dbReference>
<keyword evidence="1" id="KW-0472">Membrane</keyword>
<name>J2ZJG0_9EURY</name>
<dbReference type="eggNOG" id="arCOG09090">
    <property type="taxonomic scope" value="Archaea"/>
</dbReference>
<dbReference type="AlphaFoldDB" id="J2ZJG0"/>
<accession>J2ZJG0</accession>
<evidence type="ECO:0000313" key="2">
    <source>
        <dbReference type="EMBL" id="EJN60855.1"/>
    </source>
</evidence>
<gene>
    <name evidence="2" type="ORF">HSB1_14580</name>
</gene>
<feature type="transmembrane region" description="Helical" evidence="1">
    <location>
        <begin position="128"/>
        <end position="152"/>
    </location>
</feature>
<keyword evidence="1" id="KW-1133">Transmembrane helix</keyword>
<evidence type="ECO:0000313" key="3">
    <source>
        <dbReference type="Proteomes" id="UP000007813"/>
    </source>
</evidence>
<dbReference type="RefSeq" id="WP_009366574.1">
    <property type="nucleotide sequence ID" value="NZ_ALJD01000003.1"/>
</dbReference>
<feature type="transmembrane region" description="Helical" evidence="1">
    <location>
        <begin position="103"/>
        <end position="121"/>
    </location>
</feature>
<organism evidence="2 3">
    <name type="scientific">Halogranum salarium B-1</name>
    <dbReference type="NCBI Taxonomy" id="1210908"/>
    <lineage>
        <taxon>Archaea</taxon>
        <taxon>Methanobacteriati</taxon>
        <taxon>Methanobacteriota</taxon>
        <taxon>Stenosarchaea group</taxon>
        <taxon>Halobacteria</taxon>
        <taxon>Halobacteriales</taxon>
        <taxon>Haloferacaceae</taxon>
    </lineage>
</organism>
<dbReference type="Pfam" id="PF20587">
    <property type="entry name" value="DUF6789"/>
    <property type="match status" value="1"/>
</dbReference>
<evidence type="ECO:0000256" key="1">
    <source>
        <dbReference type="SAM" id="Phobius"/>
    </source>
</evidence>
<dbReference type="PATRIC" id="fig|1210908.3.peg.1398"/>
<keyword evidence="1" id="KW-0812">Transmembrane</keyword>
<comment type="caution">
    <text evidence="2">The sequence shown here is derived from an EMBL/GenBank/DDBJ whole genome shotgun (WGS) entry which is preliminary data.</text>
</comment>
<sequence>MQTPRTDGGSDEGYLEYALRNLRHPISAIAGGVAGMAVMSVLLLLLEVETREQIGVFDAVARFAGQPGNIFVGFVLFVLAGGIAWPLLFLALEDYIPTSPDPATRGAVFAVVLWVPFVVLGRGDIGGALLVIYAIFTLISHLAYGFVLGAVYGRLTGTTRSRFEETPSVESSR</sequence>